<organism evidence="1 2">
    <name type="scientific">Streptomyces avidinii</name>
    <dbReference type="NCBI Taxonomy" id="1895"/>
    <lineage>
        <taxon>Bacteria</taxon>
        <taxon>Bacillati</taxon>
        <taxon>Actinomycetota</taxon>
        <taxon>Actinomycetes</taxon>
        <taxon>Kitasatosporales</taxon>
        <taxon>Streptomycetaceae</taxon>
        <taxon>Streptomyces</taxon>
    </lineage>
</organism>
<evidence type="ECO:0000313" key="2">
    <source>
        <dbReference type="Proteomes" id="UP001519310"/>
    </source>
</evidence>
<comment type="caution">
    <text evidence="1">The sequence shown here is derived from an EMBL/GenBank/DDBJ whole genome shotgun (WGS) entry which is preliminary data.</text>
</comment>
<gene>
    <name evidence="1" type="ORF">J2Z77_001477</name>
</gene>
<reference evidence="1 2" key="1">
    <citation type="submission" date="2021-03" db="EMBL/GenBank/DDBJ databases">
        <title>Genomic Encyclopedia of Type Strains, Phase IV (KMG-IV): sequencing the most valuable type-strain genomes for metagenomic binning, comparative biology and taxonomic classification.</title>
        <authorList>
            <person name="Goeker M."/>
        </authorList>
    </citation>
    <scope>NUCLEOTIDE SEQUENCE [LARGE SCALE GENOMIC DNA]</scope>
    <source>
        <strain evidence="1 2">DSM 40526</strain>
    </source>
</reference>
<keyword evidence="2" id="KW-1185">Reference proteome</keyword>
<accession>A0ABS4L1C4</accession>
<dbReference type="EMBL" id="JAGGLQ010000002">
    <property type="protein sequence ID" value="MBP2035690.1"/>
    <property type="molecule type" value="Genomic_DNA"/>
</dbReference>
<sequence>MTSPTPRGVWSLDTPDSPGVGFAAVHQPGSDLLDRAQVGWERFNGATDEDASDG</sequence>
<protein>
    <submittedName>
        <fullName evidence="1">Uncharacterized protein</fullName>
    </submittedName>
</protein>
<evidence type="ECO:0000313" key="1">
    <source>
        <dbReference type="EMBL" id="MBP2035690.1"/>
    </source>
</evidence>
<name>A0ABS4L1C4_STRAV</name>
<proteinExistence type="predicted"/>
<dbReference type="RefSeq" id="WP_189968121.1">
    <property type="nucleotide sequence ID" value="NZ_BMVL01000004.1"/>
</dbReference>
<dbReference type="Proteomes" id="UP001519310">
    <property type="component" value="Unassembled WGS sequence"/>
</dbReference>